<keyword evidence="1" id="KW-1133">Transmembrane helix</keyword>
<dbReference type="OrthoDB" id="2128042at2759"/>
<feature type="non-terminal residue" evidence="2">
    <location>
        <position position="1"/>
    </location>
</feature>
<keyword evidence="1" id="KW-0812">Transmembrane</keyword>
<dbReference type="GO" id="GO:0015079">
    <property type="term" value="F:potassium ion transmembrane transporter activity"/>
    <property type="evidence" value="ECO:0007669"/>
    <property type="project" value="InterPro"/>
</dbReference>
<keyword evidence="1" id="KW-0472">Membrane</keyword>
<reference evidence="3" key="1">
    <citation type="journal article" date="2018" name="Nat. Microbiol.">
        <title>Leveraging single-cell genomics to expand the fungal tree of life.</title>
        <authorList>
            <person name="Ahrendt S.R."/>
            <person name="Quandt C.A."/>
            <person name="Ciobanu D."/>
            <person name="Clum A."/>
            <person name="Salamov A."/>
            <person name="Andreopoulos B."/>
            <person name="Cheng J.F."/>
            <person name="Woyke T."/>
            <person name="Pelin A."/>
            <person name="Henrissat B."/>
            <person name="Reynolds N.K."/>
            <person name="Benny G.L."/>
            <person name="Smith M.E."/>
            <person name="James T.Y."/>
            <person name="Grigoriev I.V."/>
        </authorList>
    </citation>
    <scope>NUCLEOTIDE SEQUENCE [LARGE SCALE GENOMIC DNA]</scope>
    <source>
        <strain evidence="3">Baker2002</strain>
    </source>
</reference>
<evidence type="ECO:0000313" key="3">
    <source>
        <dbReference type="Proteomes" id="UP000268321"/>
    </source>
</evidence>
<dbReference type="PANTHER" id="PTHR36424:SF1">
    <property type="entry name" value="LOW AFFINITY K(+) TRANSPORTER 1-RELATED"/>
    <property type="match status" value="1"/>
</dbReference>
<protein>
    <submittedName>
        <fullName evidence="2">Uncharacterized protein</fullName>
    </submittedName>
</protein>
<proteinExistence type="predicted"/>
<accession>A0A4P9Z949</accession>
<dbReference type="InterPro" id="IPR031606">
    <property type="entry name" value="Kch1/2"/>
</dbReference>
<feature type="transmembrane region" description="Helical" evidence="1">
    <location>
        <begin position="79"/>
        <end position="100"/>
    </location>
</feature>
<evidence type="ECO:0000256" key="1">
    <source>
        <dbReference type="SAM" id="Phobius"/>
    </source>
</evidence>
<sequence length="291" mass="34469">FDSKKDTKGLEMATFDILDVKAFYNTRPWTVLSYAWIWILLILKIAVLGGDTYTCVCLLAFNRWSSEEYNMYEYKIAKWIFAGCILFRMVLLVYQVAWAVHVYRTRNIALAYLNNYARMMYAIRSYNYQCLFHQIDLEGFFEWACFFVYSQLDDAFEMLVADLPRQVINFMTLRFYATNGETNNAILANIREIAETNRRLAMVLSVQLCSLVIFLFFFFQFVLAMLLFIPIKVKVSHKGFRLLKDICYHYVNSNVRYLVKKNHKLKKELIAQGIMDFREIQENPLFQSEST</sequence>
<dbReference type="GO" id="GO:0005886">
    <property type="term" value="C:plasma membrane"/>
    <property type="evidence" value="ECO:0007669"/>
    <property type="project" value="InterPro"/>
</dbReference>
<dbReference type="Pfam" id="PF16944">
    <property type="entry name" value="KCH"/>
    <property type="match status" value="1"/>
</dbReference>
<dbReference type="Proteomes" id="UP000268321">
    <property type="component" value="Unassembled WGS sequence"/>
</dbReference>
<dbReference type="AlphaFoldDB" id="A0A4P9Z949"/>
<feature type="transmembrane region" description="Helical" evidence="1">
    <location>
        <begin position="204"/>
        <end position="231"/>
    </location>
</feature>
<dbReference type="PANTHER" id="PTHR36424">
    <property type="entry name" value="PHEROMONE-REGULATED MEMBRANE PROTEIN 6"/>
    <property type="match status" value="1"/>
</dbReference>
<gene>
    <name evidence="2" type="ORF">METBISCDRAFT_1129</name>
</gene>
<dbReference type="EMBL" id="ML004512">
    <property type="protein sequence ID" value="RKP29088.1"/>
    <property type="molecule type" value="Genomic_DNA"/>
</dbReference>
<keyword evidence="3" id="KW-1185">Reference proteome</keyword>
<evidence type="ECO:0000313" key="2">
    <source>
        <dbReference type="EMBL" id="RKP29088.1"/>
    </source>
</evidence>
<feature type="non-terminal residue" evidence="2">
    <location>
        <position position="291"/>
    </location>
</feature>
<organism evidence="2 3">
    <name type="scientific">Metschnikowia bicuspidata</name>
    <dbReference type="NCBI Taxonomy" id="27322"/>
    <lineage>
        <taxon>Eukaryota</taxon>
        <taxon>Fungi</taxon>
        <taxon>Dikarya</taxon>
        <taxon>Ascomycota</taxon>
        <taxon>Saccharomycotina</taxon>
        <taxon>Pichiomycetes</taxon>
        <taxon>Metschnikowiaceae</taxon>
        <taxon>Metschnikowia</taxon>
    </lineage>
</organism>
<feature type="transmembrane region" description="Helical" evidence="1">
    <location>
        <begin position="35"/>
        <end position="59"/>
    </location>
</feature>
<name>A0A4P9Z949_9ASCO</name>